<dbReference type="SUPFAM" id="SSF53448">
    <property type="entry name" value="Nucleotide-diphospho-sugar transferases"/>
    <property type="match status" value="1"/>
</dbReference>
<protein>
    <recommendedName>
        <fullName evidence="4">Glycosyl transferase</fullName>
    </recommendedName>
</protein>
<accession>A0A8J7VU70</accession>
<evidence type="ECO:0008006" key="4">
    <source>
        <dbReference type="Google" id="ProtNLM"/>
    </source>
</evidence>
<evidence type="ECO:0000313" key="2">
    <source>
        <dbReference type="EMBL" id="MBS7457942.1"/>
    </source>
</evidence>
<dbReference type="Proteomes" id="UP000675747">
    <property type="component" value="Unassembled WGS sequence"/>
</dbReference>
<reference evidence="2 3" key="1">
    <citation type="journal article" date="2021" name="Microbiol. Resour. Announc.">
        <title>Draft Genome Sequence of Coralloluteibacterium stylophorae LMG 29479T.</title>
        <authorList>
            <person name="Karlyshev A.V."/>
            <person name="Kudryashova E.B."/>
            <person name="Ariskina E.V."/>
            <person name="Conroy A.P."/>
            <person name="Abidueva E.Y."/>
        </authorList>
    </citation>
    <scope>NUCLEOTIDE SEQUENCE [LARGE SCALE GENOMIC DNA]</scope>
    <source>
        <strain evidence="2 3">LMG 29479</strain>
    </source>
</reference>
<keyword evidence="3" id="KW-1185">Reference proteome</keyword>
<organism evidence="1">
    <name type="scientific">Coralloluteibacterium stylophorae</name>
    <dbReference type="NCBI Taxonomy" id="1776034"/>
    <lineage>
        <taxon>Bacteria</taxon>
        <taxon>Pseudomonadati</taxon>
        <taxon>Pseudomonadota</taxon>
        <taxon>Gammaproteobacteria</taxon>
        <taxon>Lysobacterales</taxon>
        <taxon>Lysobacteraceae</taxon>
        <taxon>Coralloluteibacterium</taxon>
    </lineage>
</organism>
<comment type="caution">
    <text evidence="1">The sequence shown here is derived from an EMBL/GenBank/DDBJ whole genome shotgun (WGS) entry which is preliminary data.</text>
</comment>
<dbReference type="EMBL" id="JAGQFT010000087">
    <property type="protein sequence ID" value="MBR0562954.1"/>
    <property type="molecule type" value="Genomic_DNA"/>
</dbReference>
<dbReference type="EMBL" id="JAGQFT020000008">
    <property type="protein sequence ID" value="MBS7457942.1"/>
    <property type="molecule type" value="Genomic_DNA"/>
</dbReference>
<evidence type="ECO:0000313" key="3">
    <source>
        <dbReference type="Proteomes" id="UP000675747"/>
    </source>
</evidence>
<dbReference type="AlphaFoldDB" id="A0A8J7VU70"/>
<reference evidence="1" key="2">
    <citation type="submission" date="2021-04" db="EMBL/GenBank/DDBJ databases">
        <authorList>
            <person name="Karlyshev A.V."/>
        </authorList>
    </citation>
    <scope>NUCLEOTIDE SEQUENCE</scope>
    <source>
        <strain evidence="1">LMG 29479</strain>
    </source>
</reference>
<sequence>MNADPIRIFCGADRSQQLPFRVLSHSIRRHTARAVEIAIIDNALAPAVDDPRYAPYTEFSFGRFAIPAMCGHAGHAVYMDSDMLVFRDIGELWDTPLDGARIAIEIGSRDQADWGKHAAVMLMDCARLPWRVDEIVAGLGTRYDYNALMAIDPLLAEGDMRELIPSGWNDLDHYDPARTRNLHYTEIRTQPWVEPGHPHGGLWADEIRLMLETGALARADLEEEVRLGYLRPSFLVELGLATDGSGGDAASLRRYDQARGFVPHRRLLERFRARRRAIRRLEADRAWERNKLLGAFRKLAFQLKYGRD</sequence>
<evidence type="ECO:0000313" key="1">
    <source>
        <dbReference type="EMBL" id="MBR0562954.1"/>
    </source>
</evidence>
<proteinExistence type="predicted"/>
<gene>
    <name evidence="2" type="ORF">KB893_012460</name>
    <name evidence="1" type="ORF">KB893_10560</name>
</gene>
<dbReference type="RefSeq" id="WP_211926876.1">
    <property type="nucleotide sequence ID" value="NZ_JAGQFT020000008.1"/>
</dbReference>
<dbReference type="Gene3D" id="3.90.550.10">
    <property type="entry name" value="Spore Coat Polysaccharide Biosynthesis Protein SpsA, Chain A"/>
    <property type="match status" value="1"/>
</dbReference>
<dbReference type="InterPro" id="IPR029044">
    <property type="entry name" value="Nucleotide-diphossugar_trans"/>
</dbReference>
<name>A0A8J7VU70_9GAMM</name>